<dbReference type="Pfam" id="PF05378">
    <property type="entry name" value="Hydant_A_N"/>
    <property type="match status" value="1"/>
</dbReference>
<evidence type="ECO:0000259" key="2">
    <source>
        <dbReference type="Pfam" id="PF05378"/>
    </source>
</evidence>
<dbReference type="Pfam" id="PF19278">
    <property type="entry name" value="Hydant_A_C"/>
    <property type="match status" value="1"/>
</dbReference>
<evidence type="ECO:0000259" key="1">
    <source>
        <dbReference type="Pfam" id="PF01968"/>
    </source>
</evidence>
<dbReference type="AlphaFoldDB" id="A0A327X9H2"/>
<dbReference type="InterPro" id="IPR008040">
    <property type="entry name" value="Hydant_A_N"/>
</dbReference>
<proteinExistence type="predicted"/>
<accession>A0A327X9H2</accession>
<protein>
    <submittedName>
        <fullName evidence="4">Hydantoinase/oxoprolinase-like protein</fullName>
    </submittedName>
</protein>
<organism evidence="4 5">
    <name type="scientific">Larkinella arboricola</name>
    <dbReference type="NCBI Taxonomy" id="643671"/>
    <lineage>
        <taxon>Bacteria</taxon>
        <taxon>Pseudomonadati</taxon>
        <taxon>Bacteroidota</taxon>
        <taxon>Cytophagia</taxon>
        <taxon>Cytophagales</taxon>
        <taxon>Spirosomataceae</taxon>
        <taxon>Larkinella</taxon>
    </lineage>
</organism>
<dbReference type="InterPro" id="IPR002821">
    <property type="entry name" value="Hydantoinase_A"/>
</dbReference>
<gene>
    <name evidence="4" type="ORF">LX87_02019</name>
</gene>
<dbReference type="Proteomes" id="UP000248790">
    <property type="component" value="Unassembled WGS sequence"/>
</dbReference>
<evidence type="ECO:0000313" key="4">
    <source>
        <dbReference type="EMBL" id="RAK00317.1"/>
    </source>
</evidence>
<dbReference type="GO" id="GO:0005829">
    <property type="term" value="C:cytosol"/>
    <property type="evidence" value="ECO:0007669"/>
    <property type="project" value="TreeGrafter"/>
</dbReference>
<dbReference type="OrthoDB" id="9768323at2"/>
<dbReference type="PANTHER" id="PTHR11365">
    <property type="entry name" value="5-OXOPROLINASE RELATED"/>
    <property type="match status" value="1"/>
</dbReference>
<dbReference type="Pfam" id="PF01968">
    <property type="entry name" value="Hydantoinase_A"/>
    <property type="match status" value="1"/>
</dbReference>
<name>A0A327X9H2_LARAB</name>
<feature type="domain" description="Hydantoinase A/oxoprolinase" evidence="1">
    <location>
        <begin position="82"/>
        <end position="336"/>
    </location>
</feature>
<dbReference type="InterPro" id="IPR045079">
    <property type="entry name" value="Oxoprolinase-like"/>
</dbReference>
<reference evidence="4 5" key="1">
    <citation type="submission" date="2018-06" db="EMBL/GenBank/DDBJ databases">
        <title>Genomic Encyclopedia of Archaeal and Bacterial Type Strains, Phase II (KMG-II): from individual species to whole genera.</title>
        <authorList>
            <person name="Goeker M."/>
        </authorList>
    </citation>
    <scope>NUCLEOTIDE SEQUENCE [LARGE SCALE GENOMIC DNA]</scope>
    <source>
        <strain evidence="4 5">DSM 21851</strain>
    </source>
</reference>
<dbReference type="EMBL" id="QLMC01000002">
    <property type="protein sequence ID" value="RAK00317.1"/>
    <property type="molecule type" value="Genomic_DNA"/>
</dbReference>
<evidence type="ECO:0000313" key="5">
    <source>
        <dbReference type="Proteomes" id="UP000248790"/>
    </source>
</evidence>
<comment type="caution">
    <text evidence="4">The sequence shown here is derived from an EMBL/GenBank/DDBJ whole genome shotgun (WGS) entry which is preliminary data.</text>
</comment>
<dbReference type="GO" id="GO:0017168">
    <property type="term" value="F:5-oxoprolinase (ATP-hydrolyzing) activity"/>
    <property type="evidence" value="ECO:0007669"/>
    <property type="project" value="TreeGrafter"/>
</dbReference>
<feature type="domain" description="Hydantoinase/oxoprolinase N-terminal" evidence="2">
    <location>
        <begin position="5"/>
        <end position="66"/>
    </location>
</feature>
<dbReference type="PANTHER" id="PTHR11365:SF23">
    <property type="entry name" value="HYPOTHETICAL 5-OXOPROLINASE (EUROFUNG)-RELATED"/>
    <property type="match status" value="1"/>
</dbReference>
<dbReference type="InterPro" id="IPR049517">
    <property type="entry name" value="ACX-like_C"/>
</dbReference>
<feature type="domain" description="Acetophenone carboxylase-like C-terminal" evidence="3">
    <location>
        <begin position="368"/>
        <end position="429"/>
    </location>
</feature>
<evidence type="ECO:0000259" key="3">
    <source>
        <dbReference type="Pfam" id="PF19278"/>
    </source>
</evidence>
<sequence length="434" mass="47590">MSRYRFSIDLGETFTDFVILDDTGRLSIKKIPTTIHDSIHNLVEDLRYFVMECKIEIADIEALVVGISVQMPPDRAINCARDLEQQLLAAGWPSPLQLVTNHGQLLRIHEAAENPEAIMSPRIGGLMTGRYFGEQMEQKNLVVLRIGGASAFLSLQTELSARSMDTLDQSLEKYGLSLPIGGNSYIGLNDKGEPVLQPEHATPGPGPACFDRGGDLPTLTDADLVLGYLNKDYFLYGAIPLKIELAKKAILKHLATPLNISVEEAAMRVSSGVDATIADHIRKLTGAHTRNLESYSLLAFGGAGPVHACEIARLVGISQMVVPVGAGVSSALGYLLVLSENDPDWQIPKAMQRAGYYNPTRRLGDFYALKGYRSVYYEKDLTPCGCPIYDRAGIRSDDTLSGPAIIEGPETTVVMREKSYARMDAFRNLRISMR</sequence>
<keyword evidence="5" id="KW-1185">Reference proteome</keyword>
<dbReference type="RefSeq" id="WP_111628068.1">
    <property type="nucleotide sequence ID" value="NZ_QLMC01000002.1"/>
</dbReference>
<dbReference type="GO" id="GO:0006749">
    <property type="term" value="P:glutathione metabolic process"/>
    <property type="evidence" value="ECO:0007669"/>
    <property type="project" value="TreeGrafter"/>
</dbReference>